<gene>
    <name evidence="2" type="ORF">NE663_09170</name>
</gene>
<keyword evidence="3" id="KW-1185">Reference proteome</keyword>
<organism evidence="2 3">
    <name type="scientific">Massilicoli timonensis</name>
    <dbReference type="NCBI Taxonomy" id="2015901"/>
    <lineage>
        <taxon>Bacteria</taxon>
        <taxon>Bacillati</taxon>
        <taxon>Bacillota</taxon>
        <taxon>Erysipelotrichia</taxon>
        <taxon>Erysipelotrichales</taxon>
        <taxon>Erysipelotrichaceae</taxon>
        <taxon>Massilicoli</taxon>
    </lineage>
</organism>
<name>A0ABT1SP05_9FIRM</name>
<evidence type="ECO:0000313" key="2">
    <source>
        <dbReference type="EMBL" id="MCQ5122425.1"/>
    </source>
</evidence>
<dbReference type="EMBL" id="JANGCH010000015">
    <property type="protein sequence ID" value="MCQ5122425.1"/>
    <property type="molecule type" value="Genomic_DNA"/>
</dbReference>
<accession>A0ABT1SP05</accession>
<feature type="coiled-coil region" evidence="1">
    <location>
        <begin position="322"/>
        <end position="379"/>
    </location>
</feature>
<reference evidence="2 3" key="1">
    <citation type="submission" date="2022-06" db="EMBL/GenBank/DDBJ databases">
        <title>Isolation of gut microbiota from human fecal samples.</title>
        <authorList>
            <person name="Pamer E.G."/>
            <person name="Barat B."/>
            <person name="Waligurski E."/>
            <person name="Medina S."/>
            <person name="Paddock L."/>
            <person name="Mostad J."/>
        </authorList>
    </citation>
    <scope>NUCLEOTIDE SEQUENCE [LARGE SCALE GENOMIC DNA]</scope>
    <source>
        <strain evidence="2 3">DFI.6.1</strain>
    </source>
</reference>
<keyword evidence="1" id="KW-0175">Coiled coil</keyword>
<dbReference type="RefSeq" id="WP_178200723.1">
    <property type="nucleotide sequence ID" value="NZ_CANTYB010000040.1"/>
</dbReference>
<dbReference type="Proteomes" id="UP001524435">
    <property type="component" value="Unassembled WGS sequence"/>
</dbReference>
<evidence type="ECO:0000313" key="3">
    <source>
        <dbReference type="Proteomes" id="UP001524435"/>
    </source>
</evidence>
<sequence>MYNDRDEMYEVSDLDQDIALRKELIVEAKELMAAEEPDARAVANLRKAWNRIAYWESVLEDELMEEFDQYLDAYYAKKRASYESIQAVKEAIIEEAKALLESQDFNKAAQEMDALMTRWKEAGNAGKEKDDELWETFHAIRKQFYELKRAYWANRKEQFEKARAVKTELIAKARELADSEQWQKTSNAYRELMEEWKAAGSAGREHEDELWDAFKEARQQFYDRRNAHYDELHEEQHQKYEAKQALIAQAKAIADTKEYTKEHTAAMKELGVKWKAVGSCGKEKEDQVWKVFRSIMDDYFAGLKAWNEEKHANWLQHMQEIRNRKAELIQNQKRQIEHMKQDMVGLLGQRAIDEMEEAIEDKKAFIEELEKEIADIDARLTEA</sequence>
<dbReference type="InterPro" id="IPR007139">
    <property type="entry name" value="DUF349"/>
</dbReference>
<comment type="caution">
    <text evidence="2">The sequence shown here is derived from an EMBL/GenBank/DDBJ whole genome shotgun (WGS) entry which is preliminary data.</text>
</comment>
<dbReference type="Pfam" id="PF03993">
    <property type="entry name" value="DUF349"/>
    <property type="match status" value="3"/>
</dbReference>
<evidence type="ECO:0000256" key="1">
    <source>
        <dbReference type="SAM" id="Coils"/>
    </source>
</evidence>
<proteinExistence type="predicted"/>
<protein>
    <submittedName>
        <fullName evidence="2">DUF349 domain-containing protein</fullName>
    </submittedName>
</protein>